<dbReference type="AlphaFoldDB" id="A0A518RHJ7"/>
<organism evidence="1 2">
    <name type="scientific">Sphingomonas suaedae</name>
    <dbReference type="NCBI Taxonomy" id="2599297"/>
    <lineage>
        <taxon>Bacteria</taxon>
        <taxon>Pseudomonadati</taxon>
        <taxon>Pseudomonadota</taxon>
        <taxon>Alphaproteobacteria</taxon>
        <taxon>Sphingomonadales</taxon>
        <taxon>Sphingomonadaceae</taxon>
        <taxon>Sphingomonas</taxon>
    </lineage>
</organism>
<proteinExistence type="predicted"/>
<dbReference type="OrthoDB" id="8093642at2"/>
<sequence length="125" mass="14002">MARSKIEPRLRAEFKEIARSIIARDRQAKKLWRSQNTIGDIERALVDAFVFGQQLGDAPYSAPKPQHAGIDWEEVPPRGREVLASLTYRSDQYEVTNAIGLRRVPGGEKARWGSQYENGYASGAG</sequence>
<evidence type="ECO:0000313" key="1">
    <source>
        <dbReference type="EMBL" id="QDX26889.1"/>
    </source>
</evidence>
<dbReference type="EMBL" id="CP042239">
    <property type="protein sequence ID" value="QDX26889.1"/>
    <property type="molecule type" value="Genomic_DNA"/>
</dbReference>
<name>A0A518RHJ7_9SPHN</name>
<reference evidence="1 2" key="1">
    <citation type="submission" date="2019-07" db="EMBL/GenBank/DDBJ databases">
        <title>Sphingomonas alkalisoli sp. nov., isolated from rhizosphere soil of Suaedae salsa.</title>
        <authorList>
            <person name="Zhang H."/>
            <person name="Xu L."/>
            <person name="Zhang J.-X."/>
            <person name="Sun J.-Q."/>
        </authorList>
    </citation>
    <scope>NUCLEOTIDE SEQUENCE [LARGE SCALE GENOMIC DNA]</scope>
    <source>
        <strain evidence="1 2">XS-10</strain>
    </source>
</reference>
<gene>
    <name evidence="1" type="ORF">FPZ54_13315</name>
</gene>
<dbReference type="RefSeq" id="WP_145847943.1">
    <property type="nucleotide sequence ID" value="NZ_CP042239.1"/>
</dbReference>
<accession>A0A518RHJ7</accession>
<dbReference type="KEGG" id="ssua:FPZ54_13315"/>
<dbReference type="Proteomes" id="UP000318055">
    <property type="component" value="Chromosome"/>
</dbReference>
<evidence type="ECO:0000313" key="2">
    <source>
        <dbReference type="Proteomes" id="UP000318055"/>
    </source>
</evidence>
<protein>
    <submittedName>
        <fullName evidence="1">Uncharacterized protein</fullName>
    </submittedName>
</protein>
<keyword evidence="2" id="KW-1185">Reference proteome</keyword>